<name>A0A812TIW5_SYMPI</name>
<organism evidence="1 2">
    <name type="scientific">Symbiodinium pilosum</name>
    <name type="common">Dinoflagellate</name>
    <dbReference type="NCBI Taxonomy" id="2952"/>
    <lineage>
        <taxon>Eukaryota</taxon>
        <taxon>Sar</taxon>
        <taxon>Alveolata</taxon>
        <taxon>Dinophyceae</taxon>
        <taxon>Suessiales</taxon>
        <taxon>Symbiodiniaceae</taxon>
        <taxon>Symbiodinium</taxon>
    </lineage>
</organism>
<evidence type="ECO:0000313" key="2">
    <source>
        <dbReference type="Proteomes" id="UP000649617"/>
    </source>
</evidence>
<dbReference type="EMBL" id="CAJNIZ010030491">
    <property type="protein sequence ID" value="CAE7524227.1"/>
    <property type="molecule type" value="Genomic_DNA"/>
</dbReference>
<reference evidence="1" key="1">
    <citation type="submission" date="2021-02" db="EMBL/GenBank/DDBJ databases">
        <authorList>
            <person name="Dougan E. K."/>
            <person name="Rhodes N."/>
            <person name="Thang M."/>
            <person name="Chan C."/>
        </authorList>
    </citation>
    <scope>NUCLEOTIDE SEQUENCE</scope>
</reference>
<accession>A0A812TIW5</accession>
<comment type="caution">
    <text evidence="1">The sequence shown here is derived from an EMBL/GenBank/DDBJ whole genome shotgun (WGS) entry which is preliminary data.</text>
</comment>
<keyword evidence="2" id="KW-1185">Reference proteome</keyword>
<evidence type="ECO:0000313" key="1">
    <source>
        <dbReference type="EMBL" id="CAE7524227.1"/>
    </source>
</evidence>
<gene>
    <name evidence="1" type="ORF">SPIL2461_LOCUS13758</name>
</gene>
<proteinExistence type="predicted"/>
<dbReference type="Proteomes" id="UP000649617">
    <property type="component" value="Unassembled WGS sequence"/>
</dbReference>
<feature type="non-terminal residue" evidence="1">
    <location>
        <position position="103"/>
    </location>
</feature>
<dbReference type="AlphaFoldDB" id="A0A812TIW5"/>
<sequence length="103" mass="11600">ELECRHDSHCLTSFEAETGCYKAQRHLSTEKCHLHHDHLDSTQGRLQHPVSGRLCRADGSGYQCILAETSHHPVLHFAKAPVEWVAMRADFSLQLELAALQAE</sequence>
<protein>
    <submittedName>
        <fullName evidence="1">Uncharacterized protein</fullName>
    </submittedName>
</protein>